<proteinExistence type="predicted"/>
<reference evidence="4" key="2">
    <citation type="submission" date="2020-10" db="UniProtKB">
        <authorList>
            <consortium name="WormBaseParasite"/>
        </authorList>
    </citation>
    <scope>IDENTIFICATION</scope>
</reference>
<keyword evidence="1" id="KW-1133">Transmembrane helix</keyword>
<feature type="transmembrane region" description="Helical" evidence="1">
    <location>
        <begin position="178"/>
        <end position="202"/>
    </location>
</feature>
<feature type="transmembrane region" description="Helical" evidence="1">
    <location>
        <begin position="48"/>
        <end position="76"/>
    </location>
</feature>
<dbReference type="Proteomes" id="UP000492821">
    <property type="component" value="Unassembled WGS sequence"/>
</dbReference>
<evidence type="ECO:0000256" key="1">
    <source>
        <dbReference type="SAM" id="Phobius"/>
    </source>
</evidence>
<feature type="transmembrane region" description="Helical" evidence="1">
    <location>
        <begin position="214"/>
        <end position="234"/>
    </location>
</feature>
<sequence>MDTFTTLDFHYYLCGCIMTVLPAVYLSLYGIILYLIQTRKSQYNAPVYTLLFHMGLSDVIQLTGFCIGGICILLQYDIPFVLNKILGAFTNCAMLSWIAFSFSISMNRFITFCYPKYDSVFYSEWRLKLQLAACWAAMAPSLLICFSKYCTVKFYRQKLAWSHDPDTLLAHVLRMYDLYYATFMLALSLIMYGLIIIGIKMMIKVSDRTTRYEVRVFIQAVCLCVYTTLVQLHWYFRDYYMPESKYLYFLSNLIGVFNCGMNPMLCLTLNLTVRATFIEFIGANKRKTCTVTIVQSSRIQ</sequence>
<evidence type="ECO:0000259" key="2">
    <source>
        <dbReference type="Pfam" id="PF10328"/>
    </source>
</evidence>
<keyword evidence="1" id="KW-0812">Transmembrane</keyword>
<feature type="transmembrane region" description="Helical" evidence="1">
    <location>
        <begin position="246"/>
        <end position="267"/>
    </location>
</feature>
<evidence type="ECO:0000313" key="4">
    <source>
        <dbReference type="WBParaSite" id="Pan_g10209.t1"/>
    </source>
</evidence>
<dbReference type="InterPro" id="IPR019430">
    <property type="entry name" value="7TM_GPCR_serpentine_rcpt_Srx"/>
</dbReference>
<feature type="transmembrane region" description="Helical" evidence="1">
    <location>
        <begin position="88"/>
        <end position="110"/>
    </location>
</feature>
<keyword evidence="1" id="KW-0472">Membrane</keyword>
<dbReference type="Gene3D" id="1.20.1070.10">
    <property type="entry name" value="Rhodopsin 7-helix transmembrane proteins"/>
    <property type="match status" value="1"/>
</dbReference>
<dbReference type="WBParaSite" id="Pan_g10209.t1">
    <property type="protein sequence ID" value="Pan_g10209.t1"/>
    <property type="gene ID" value="Pan_g10209"/>
</dbReference>
<reference evidence="3" key="1">
    <citation type="journal article" date="2013" name="Genetics">
        <title>The draft genome and transcriptome of Panagrellus redivivus are shaped by the harsh demands of a free-living lifestyle.</title>
        <authorList>
            <person name="Srinivasan J."/>
            <person name="Dillman A.R."/>
            <person name="Macchietto M.G."/>
            <person name="Heikkinen L."/>
            <person name="Lakso M."/>
            <person name="Fracchia K.M."/>
            <person name="Antoshechkin I."/>
            <person name="Mortazavi A."/>
            <person name="Wong G."/>
            <person name="Sternberg P.W."/>
        </authorList>
    </citation>
    <scope>NUCLEOTIDE SEQUENCE [LARGE SCALE GENOMIC DNA]</scope>
    <source>
        <strain evidence="3">MT8872</strain>
    </source>
</reference>
<feature type="transmembrane region" description="Helical" evidence="1">
    <location>
        <begin position="12"/>
        <end position="36"/>
    </location>
</feature>
<keyword evidence="3" id="KW-1185">Reference proteome</keyword>
<evidence type="ECO:0000313" key="3">
    <source>
        <dbReference type="Proteomes" id="UP000492821"/>
    </source>
</evidence>
<feature type="domain" description="7TM GPCR serpentine receptor class x (Srx)" evidence="2">
    <location>
        <begin position="32"/>
        <end position="251"/>
    </location>
</feature>
<dbReference type="Pfam" id="PF10328">
    <property type="entry name" value="7TM_GPCR_Srx"/>
    <property type="match status" value="1"/>
</dbReference>
<organism evidence="3 4">
    <name type="scientific">Panagrellus redivivus</name>
    <name type="common">Microworm</name>
    <dbReference type="NCBI Taxonomy" id="6233"/>
    <lineage>
        <taxon>Eukaryota</taxon>
        <taxon>Metazoa</taxon>
        <taxon>Ecdysozoa</taxon>
        <taxon>Nematoda</taxon>
        <taxon>Chromadorea</taxon>
        <taxon>Rhabditida</taxon>
        <taxon>Tylenchina</taxon>
        <taxon>Panagrolaimomorpha</taxon>
        <taxon>Panagrolaimoidea</taxon>
        <taxon>Panagrolaimidae</taxon>
        <taxon>Panagrellus</taxon>
    </lineage>
</organism>
<protein>
    <submittedName>
        <fullName evidence="4">7TM_GPCR_Srx domain-containing protein</fullName>
    </submittedName>
</protein>
<dbReference type="SUPFAM" id="SSF81321">
    <property type="entry name" value="Family A G protein-coupled receptor-like"/>
    <property type="match status" value="1"/>
</dbReference>
<dbReference type="AlphaFoldDB" id="A0A7E4ULK2"/>
<dbReference type="PANTHER" id="PTHR22718">
    <property type="entry name" value="SERPENTINE RECEPTOR, CLASS X"/>
    <property type="match status" value="1"/>
</dbReference>
<name>A0A7E4ULK2_PANRE</name>
<accession>A0A7E4ULK2</accession>
<dbReference type="PANTHER" id="PTHR22718:SF11">
    <property type="entry name" value="7TM GPCR SERPENTINE RECEPTOR CLASS X (SRX) DOMAIN-CONTAINING PROTEIN"/>
    <property type="match status" value="1"/>
</dbReference>